<dbReference type="GeneID" id="8106056"/>
<dbReference type="VEuPathDB" id="FungiDB:TSTA_080000"/>
<dbReference type="HOGENOM" id="CLU_998110_0_0_1"/>
<keyword evidence="2" id="KW-1185">Reference proteome</keyword>
<organism evidence="1 2">
    <name type="scientific">Talaromyces stipitatus (strain ATCC 10500 / CBS 375.48 / QM 6759 / NRRL 1006)</name>
    <name type="common">Penicillium stipitatum</name>
    <dbReference type="NCBI Taxonomy" id="441959"/>
    <lineage>
        <taxon>Eukaryota</taxon>
        <taxon>Fungi</taxon>
        <taxon>Dikarya</taxon>
        <taxon>Ascomycota</taxon>
        <taxon>Pezizomycotina</taxon>
        <taxon>Eurotiomycetes</taxon>
        <taxon>Eurotiomycetidae</taxon>
        <taxon>Eurotiales</taxon>
        <taxon>Trichocomaceae</taxon>
        <taxon>Talaromyces</taxon>
        <taxon>Talaromyces sect. Talaromyces</taxon>
    </lineage>
</organism>
<dbReference type="STRING" id="441959.B8LX12"/>
<gene>
    <name evidence="1" type="ORF">TSTA_080000</name>
</gene>
<dbReference type="RefSeq" id="XP_002342032.1">
    <property type="nucleotide sequence ID" value="XM_002341991.1"/>
</dbReference>
<evidence type="ECO:0000313" key="1">
    <source>
        <dbReference type="EMBL" id="EED24645.1"/>
    </source>
</evidence>
<evidence type="ECO:0000313" key="2">
    <source>
        <dbReference type="Proteomes" id="UP000001745"/>
    </source>
</evidence>
<dbReference type="OrthoDB" id="3919880at2759"/>
<reference evidence="2" key="1">
    <citation type="journal article" date="2015" name="Genome Announc.">
        <title>Genome sequence of the AIDS-associated pathogen Penicillium marneffei (ATCC18224) and its near taxonomic relative Talaromyces stipitatus (ATCC10500).</title>
        <authorList>
            <person name="Nierman W.C."/>
            <person name="Fedorova-Abrams N.D."/>
            <person name="Andrianopoulos A."/>
        </authorList>
    </citation>
    <scope>NUCLEOTIDE SEQUENCE [LARGE SCALE GENOMIC DNA]</scope>
    <source>
        <strain evidence="2">ATCC 10500 / CBS 375.48 / QM 6759 / NRRL 1006</strain>
    </source>
</reference>
<dbReference type="EMBL" id="EQ962652">
    <property type="protein sequence ID" value="EED24645.1"/>
    <property type="molecule type" value="Genomic_DNA"/>
</dbReference>
<dbReference type="AlphaFoldDB" id="B8LX12"/>
<name>B8LX12_TALSN</name>
<dbReference type="Proteomes" id="UP000001745">
    <property type="component" value="Unassembled WGS sequence"/>
</dbReference>
<dbReference type="InParanoid" id="B8LX12"/>
<sequence length="279" mass="31908">MFNVSNRPVVTEIDEARGVGLNTHAYGSPTTTARVNKDMKWAYMDGLSDAEREHRNKKDTWEYMPRLSNVQREKSILEFLRSAHHWSIKDFIQQLAHPEKVPYAHGAQVRIYQLRQAIIEQPEVLKIFMEDKQLIPSMLVEGVSAIVREELYTLMQEVPLLSKFHVDSSPKDLNVKDFYKEVGGKAPILWRLLQTISAQLEDDTVSNQQNGSFGLIAALLSHALAPRLSSGFQAYIGLYFHSLGARRRLIDLLHSLNISLSYDSILRYHNEIAKIAQVH</sequence>
<protein>
    <submittedName>
        <fullName evidence="1">Uncharacterized protein</fullName>
    </submittedName>
</protein>
<proteinExistence type="predicted"/>
<accession>B8LX12</accession>